<dbReference type="PANTHER" id="PTHR45661:SF3">
    <property type="entry name" value="IG-LIKE DOMAIN-CONTAINING PROTEIN"/>
    <property type="match status" value="1"/>
</dbReference>
<dbReference type="Pfam" id="PF13306">
    <property type="entry name" value="LRR_5"/>
    <property type="match status" value="6"/>
</dbReference>
<dbReference type="Gene3D" id="2.60.40.10">
    <property type="entry name" value="Immunoglobulins"/>
    <property type="match status" value="1"/>
</dbReference>
<comment type="caution">
    <text evidence="3">The sequence shown here is derived from an EMBL/GenBank/DDBJ whole genome shotgun (WGS) entry which is preliminary data.</text>
</comment>
<dbReference type="PANTHER" id="PTHR45661">
    <property type="entry name" value="SURFACE ANTIGEN"/>
    <property type="match status" value="1"/>
</dbReference>
<dbReference type="InterPro" id="IPR032675">
    <property type="entry name" value="LRR_dom_sf"/>
</dbReference>
<dbReference type="Gene3D" id="3.80.10.10">
    <property type="entry name" value="Ribonuclease Inhibitor"/>
    <property type="match status" value="2"/>
</dbReference>
<dbReference type="InterPro" id="IPR053139">
    <property type="entry name" value="Surface_bspA-like"/>
</dbReference>
<dbReference type="HOGENOM" id="CLU_357426_0_0_9"/>
<name>C0C0V3_9FIRM</name>
<dbReference type="OrthoDB" id="1908369at2"/>
<proteinExistence type="predicted"/>
<dbReference type="RefSeq" id="WP_006443117.1">
    <property type="nucleotide sequence ID" value="NZ_CP036524.1"/>
</dbReference>
<evidence type="ECO:0000259" key="2">
    <source>
        <dbReference type="PROSITE" id="PS50835"/>
    </source>
</evidence>
<dbReference type="Proteomes" id="UP000004893">
    <property type="component" value="Unassembled WGS sequence"/>
</dbReference>
<evidence type="ECO:0000256" key="1">
    <source>
        <dbReference type="SAM" id="SignalP"/>
    </source>
</evidence>
<dbReference type="eggNOG" id="COG4886">
    <property type="taxonomic scope" value="Bacteria"/>
</dbReference>
<protein>
    <recommendedName>
        <fullName evidence="2">Ig-like domain-containing protein</fullName>
    </recommendedName>
</protein>
<keyword evidence="4" id="KW-1185">Reference proteome</keyword>
<reference evidence="3" key="1">
    <citation type="submission" date="2009-02" db="EMBL/GenBank/DDBJ databases">
        <authorList>
            <person name="Fulton L."/>
            <person name="Clifton S."/>
            <person name="Fulton B."/>
            <person name="Xu J."/>
            <person name="Minx P."/>
            <person name="Pepin K.H."/>
            <person name="Johnson M."/>
            <person name="Bhonagiri V."/>
            <person name="Nash W.E."/>
            <person name="Mardis E.R."/>
            <person name="Wilson R.K."/>
        </authorList>
    </citation>
    <scope>NUCLEOTIDE SEQUENCE [LARGE SCALE GENOMIC DNA]</scope>
    <source>
        <strain evidence="3">DSM 15053</strain>
    </source>
</reference>
<dbReference type="SUPFAM" id="SSF52058">
    <property type="entry name" value="L domain-like"/>
    <property type="match status" value="1"/>
</dbReference>
<accession>C0C0V3</accession>
<dbReference type="PROSITE" id="PS50835">
    <property type="entry name" value="IG_LIKE"/>
    <property type="match status" value="1"/>
</dbReference>
<feature type="signal peptide" evidence="1">
    <location>
        <begin position="1"/>
        <end position="28"/>
    </location>
</feature>
<dbReference type="InterPro" id="IPR026906">
    <property type="entry name" value="LRR_5"/>
</dbReference>
<organism evidence="3 4">
    <name type="scientific">[Clostridium] hylemonae DSM 15053</name>
    <dbReference type="NCBI Taxonomy" id="553973"/>
    <lineage>
        <taxon>Bacteria</taxon>
        <taxon>Bacillati</taxon>
        <taxon>Bacillota</taxon>
        <taxon>Clostridia</taxon>
        <taxon>Lachnospirales</taxon>
        <taxon>Lachnospiraceae</taxon>
    </lineage>
</organism>
<feature type="domain" description="Ig-like" evidence="2">
    <location>
        <begin position="782"/>
        <end position="876"/>
    </location>
</feature>
<sequence>MKKTRKSILASLMAVMMLFSLMPATVFATGADSASAGCITAFAEVKGITATVGTAREALALPKSLTTTAGGPGVVTEEPVAVPVESWVCEGYDAAAAGSYIFIPALGELPFPLGEGVQPPTITVTLTEASEGAPDIITSEQQAGEARVITGFAARNGAREKQPVTATVDLTGYNSFKAAVEAQLTSLPYDEITTLTITMKTTGSVWTSDDGVYFGETFPNVTELDLGNFTGRFGAYAFLSSDVEKVRLPESVQVSYEMFSGCSSLKTLVCGPANTNPFKEEGVIDLSGAASFRDGAFSFSGVEKVRLPADVAISNGMFSHCENLATLSVAGNTGEPNVIDLTGFIKTYGDRSFSYCTSITKVKLPSAVAISDNMFYGCENLATLSVGDNPLKTDVIDLTGFTATNGGRSFRYCTSIKMVKLPADVAISEDMFSYCKNLAALSVGDNPLKTDVINLTGFTKTYHSSAFQGCTSIKKVKLPADVAISNNMFYGCKNLATLSVGNNPAETNVIDLTGFTQIYGSGVFQGCTSIKKVKLPADVAIYDKMFFGCDSLTTLSVGDNPGRQGVIDLSAFSATCGNSAFQGCTSIKVVKLSATITISNNIFDGCKSLTTLSVGDNPAETDVIDLSHYAKNTCGSGAFFGCTSIKKVKLPADVAISIGMFFGCDSLTTLSVGDNPAETGVIDLSDYANNTYGRSAFQNCTSIKVVKLSSAAGISDLMFYGCGSLDMLMFYGTAAPGVGINAFTGVTEGGTLYYPRGGMRYTPGTFGESDFATWRFAEAFGPEIAAQPSEQSGRVGETVTFAFGVNGAPLAFQWQWSADGINWANLADGGGYAGTATDMLVIDNLQQEQNRLRFQCVASNTGGYGPDITSEAAALTVNAATTLQPPSTPYDKAAPGNPQTGDLFDPRPYLLLMLSALAGCASLLRYRRRSA</sequence>
<evidence type="ECO:0000313" key="4">
    <source>
        <dbReference type="Proteomes" id="UP000004893"/>
    </source>
</evidence>
<dbReference type="InterPro" id="IPR003599">
    <property type="entry name" value="Ig_sub"/>
</dbReference>
<gene>
    <name evidence="3" type="ORF">CLOHYLEM_05772</name>
</gene>
<dbReference type="SMART" id="SM00409">
    <property type="entry name" value="IG"/>
    <property type="match status" value="1"/>
</dbReference>
<dbReference type="STRING" id="553973.CLOHYLEM_05772"/>
<dbReference type="EMBL" id="ABYI02000022">
    <property type="protein sequence ID" value="EEG73767.1"/>
    <property type="molecule type" value="Genomic_DNA"/>
</dbReference>
<dbReference type="eggNOG" id="COG4733">
    <property type="taxonomic scope" value="Bacteria"/>
</dbReference>
<dbReference type="InterPro" id="IPR013783">
    <property type="entry name" value="Ig-like_fold"/>
</dbReference>
<dbReference type="AlphaFoldDB" id="C0C0V3"/>
<keyword evidence="1" id="KW-0732">Signal</keyword>
<evidence type="ECO:0000313" key="3">
    <source>
        <dbReference type="EMBL" id="EEG73767.1"/>
    </source>
</evidence>
<reference evidence="3" key="2">
    <citation type="submission" date="2013-06" db="EMBL/GenBank/DDBJ databases">
        <title>Draft genome sequence of Clostridium hylemonae (DSM 15053).</title>
        <authorList>
            <person name="Sudarsanam P."/>
            <person name="Ley R."/>
            <person name="Guruge J."/>
            <person name="Turnbaugh P.J."/>
            <person name="Mahowald M."/>
            <person name="Liep D."/>
            <person name="Gordon J."/>
        </authorList>
    </citation>
    <scope>NUCLEOTIDE SEQUENCE</scope>
    <source>
        <strain evidence="3">DSM 15053</strain>
    </source>
</reference>
<dbReference type="InterPro" id="IPR007110">
    <property type="entry name" value="Ig-like_dom"/>
</dbReference>
<feature type="chain" id="PRO_5030166696" description="Ig-like domain-containing protein" evidence="1">
    <location>
        <begin position="29"/>
        <end position="931"/>
    </location>
</feature>
<dbReference type="InterPro" id="IPR036179">
    <property type="entry name" value="Ig-like_dom_sf"/>
</dbReference>
<dbReference type="SUPFAM" id="SSF48726">
    <property type="entry name" value="Immunoglobulin"/>
    <property type="match status" value="1"/>
</dbReference>